<dbReference type="Proteomes" id="UP000623687">
    <property type="component" value="Unassembled WGS sequence"/>
</dbReference>
<evidence type="ECO:0000259" key="5">
    <source>
        <dbReference type="PROSITE" id="PS50600"/>
    </source>
</evidence>
<dbReference type="Pfam" id="PF02902">
    <property type="entry name" value="Peptidase_C48"/>
    <property type="match status" value="1"/>
</dbReference>
<dbReference type="InterPro" id="IPR038765">
    <property type="entry name" value="Papain-like_cys_pep_sf"/>
</dbReference>
<dbReference type="EMBL" id="JACETU010000001">
    <property type="protein sequence ID" value="KAF7440059.1"/>
    <property type="molecule type" value="Genomic_DNA"/>
</dbReference>
<evidence type="ECO:0000256" key="4">
    <source>
        <dbReference type="SAM" id="MobiDB-lite"/>
    </source>
</evidence>
<dbReference type="Gene3D" id="3.40.395.10">
    <property type="entry name" value="Adenoviral Proteinase, Chain A"/>
    <property type="match status" value="1"/>
</dbReference>
<gene>
    <name evidence="6" type="ORF">PC9H_000401</name>
</gene>
<evidence type="ECO:0000256" key="3">
    <source>
        <dbReference type="ARBA" id="ARBA00022801"/>
    </source>
</evidence>
<sequence>MALVSAHEDRLAMPPSAQALLPSSAMSIQQLIAQSLPPRRNALNTIKPEAWYSKDMPSQDLQMLLTRSLPSKTTLQQIERKYGKTWMNGMNSLIDPRYDDGRDRFPLYALTLWKQLGRVVDQQESWQKALVWLEAEERSADPLVGAMITSAIGRLDELGWDVPLQYLRGSASTSLLSALFSNEWLSSDHMDMAAEELSLRIVDDGQAHLKIRVAPVAFANSLADAARYKQAYSKRQTPLLCRYEREVTAKELERLYFPIHVHGNHWIAGFIDFSSKTFGYGDSLAGQGSWPPDTFVRAVRRWLDYLDLGAFTNEHDSLLHGDQTDMFSCGVATLNTIAHVVFGDPLWSQKRNVRERISWFNRLSQRVKNMDSTPYDAVDLSTAHPAHPQDTFTSDEIAVAVAIGDHNFLDLAAFTSTGCDDRESISVDQSTYGKTPPSSTFCSEYEASEYDASCYASPAPLLPDETEVPWSDGHGVDLSLQNRGLVGLEWDGGVNDHQLDVDWVNSEREKSSKVKGTAVGRIGQQLDSQLVQVQQVVTSSIEWATRARKRSHGSSTGSEYSGSKSNPSKKIKATGAASSGHPLTSPDSLYERWKTKLLKDDSLVKFDEKNHLSARHSNCGVNLTMRTLYDDSCWKAHLKICKSAHSSVDQKKWCRFQKKLREADPLVLFHHSKPRCVRHSVCGSDVTMKALYDTSRWKSHLQDCDENPKIKAASRTQTLHSMFAFTKKSSLQPSQKRTSASMTAPCPGVTRHDSDHIPTYLHRTAAIGGGARSVTVIAKEKFGSLFSKLKAKLKKIVLDQQFHEHQWQNDHANERVFSAQYCKKVVNVQSKDDPPLPCTPCKSLLTNKAFKNAIQRPMPKDKNFIFTNYRFRPQLLGEIYARSIGLKDIIISSDAKNTPCIRFAEGVLAGKYKDLSVFTGLVEAMVTKVDRTERGVGTQNFHYAPAWDEFCHIINIHSPRAYQAMVRQLAGRGTRSYREKEARLPRFPMKICNESFQRLKNQLTALGYVGPVGLSCDDTKLLPSLRLYWDKDENSYFLVGGVDGPIRVVNADEIKQALRDASVVKAEKLRIWCVTIPLPKVTPIIFACMGIPNDLSASTLYVYLKQVLNGLIENDIPVVSYACDGTEVERSVQRKLVADCEASGTVKRYMIDSDGQGGTPIKITVPVFNGQPIVMIQDSKHALKTFRNNLFAGARLLTLGNHIAAYRFVQEIAFMPGSPLYHRDVEKLDRQDDNAAARLFSAATLEFIVATRPQYVGLIVYLFVFAELVDAYQNRAISHLERIKMALRAYHFINMWKTYLTATKHKHTQHLISREALDIANIIIEGLIGLVLVYRDHINSSTIPLLPWLHSTEACEHTFGEARAVVKDFTLLDFVYMVPKLSVKLREAVMMAKVTGEKKTASGYCHTYFDCDTSNLAALAVFPSDVDIVAASNEASQDADNLFDLLGVRPSQLHKIMKSHAPEPILPSVNSWLNDSDVDSDDEESVCEAQELQRMVDAEEASLIPRSNKDDERVMSLTCTGIVLAVDDFIAVQSMQEPDEEAIEESLAEEYSNICTSLRLANVSTLSVPSKPLGQGSFTMNEISFTDLINYRRLHQTQHALKATRVQLRENSDEDLDYLPKPPQSLRLQLTREFHAILREDQFRGVTTGLGRAKRIQGSADSTPTIGNAANAVLAADAVTRKNAETRSRLYSTGGFTGILLSRIKTGDISTTRRLALGDIGFIFLEQGLMLGEVVVLYAKGGGKNGRHASQSEAFNVAAMSWIGLKVYEHVCGRRFSNITDTTSHFLTRHFATLPSLAFLSRLKDAPLKPANSSSNMEIELTEQDWEVYRQLYASKAKLTKVMVLSRKKNKTAWLLDDSEG</sequence>
<feature type="compositionally biased region" description="Low complexity" evidence="4">
    <location>
        <begin position="553"/>
        <end position="565"/>
    </location>
</feature>
<keyword evidence="3" id="KW-0378">Hydrolase</keyword>
<dbReference type="GeneID" id="59370242"/>
<dbReference type="VEuPathDB" id="FungiDB:PC9H_000401"/>
<comment type="caution">
    <text evidence="6">The sequence shown here is derived from an EMBL/GenBank/DDBJ whole genome shotgun (WGS) entry which is preliminary data.</text>
</comment>
<dbReference type="GO" id="GO:0008234">
    <property type="term" value="F:cysteine-type peptidase activity"/>
    <property type="evidence" value="ECO:0007669"/>
    <property type="project" value="InterPro"/>
</dbReference>
<dbReference type="InterPro" id="IPR003653">
    <property type="entry name" value="Peptidase_C48_C"/>
</dbReference>
<organism evidence="6 7">
    <name type="scientific">Pleurotus ostreatus</name>
    <name type="common">Oyster mushroom</name>
    <name type="synonym">White-rot fungus</name>
    <dbReference type="NCBI Taxonomy" id="5322"/>
    <lineage>
        <taxon>Eukaryota</taxon>
        <taxon>Fungi</taxon>
        <taxon>Dikarya</taxon>
        <taxon>Basidiomycota</taxon>
        <taxon>Agaricomycotina</taxon>
        <taxon>Agaricomycetes</taxon>
        <taxon>Agaricomycetidae</taxon>
        <taxon>Agaricales</taxon>
        <taxon>Pleurotineae</taxon>
        <taxon>Pleurotaceae</taxon>
        <taxon>Pleurotus</taxon>
    </lineage>
</organism>
<protein>
    <recommendedName>
        <fullName evidence="5">Ubiquitin-like protease family profile domain-containing protein</fullName>
    </recommendedName>
</protein>
<feature type="domain" description="Ubiquitin-like protease family profile" evidence="5">
    <location>
        <begin position="169"/>
        <end position="340"/>
    </location>
</feature>
<name>A0A8H7DV87_PLEOS</name>
<evidence type="ECO:0000256" key="1">
    <source>
        <dbReference type="ARBA" id="ARBA00005234"/>
    </source>
</evidence>
<feature type="region of interest" description="Disordered" evidence="4">
    <location>
        <begin position="545"/>
        <end position="585"/>
    </location>
</feature>
<accession>A0A8H7DV87</accession>
<dbReference type="PROSITE" id="PS50600">
    <property type="entry name" value="ULP_PROTEASE"/>
    <property type="match status" value="1"/>
</dbReference>
<dbReference type="OrthoDB" id="73076at2759"/>
<evidence type="ECO:0000313" key="7">
    <source>
        <dbReference type="Proteomes" id="UP000623687"/>
    </source>
</evidence>
<dbReference type="GO" id="GO:0019783">
    <property type="term" value="F:ubiquitin-like protein peptidase activity"/>
    <property type="evidence" value="ECO:0007669"/>
    <property type="project" value="UniProtKB-ARBA"/>
</dbReference>
<dbReference type="GO" id="GO:0006508">
    <property type="term" value="P:proteolysis"/>
    <property type="evidence" value="ECO:0007669"/>
    <property type="project" value="UniProtKB-KW"/>
</dbReference>
<keyword evidence="2" id="KW-0645">Protease</keyword>
<reference evidence="6" key="1">
    <citation type="submission" date="2019-07" db="EMBL/GenBank/DDBJ databases">
        <authorList>
            <person name="Palmer J.M."/>
        </authorList>
    </citation>
    <scope>NUCLEOTIDE SEQUENCE</scope>
    <source>
        <strain evidence="6">PC9</strain>
    </source>
</reference>
<evidence type="ECO:0000313" key="6">
    <source>
        <dbReference type="EMBL" id="KAF7440059.1"/>
    </source>
</evidence>
<comment type="similarity">
    <text evidence="1">Belongs to the peptidase C48 family.</text>
</comment>
<dbReference type="RefSeq" id="XP_036635903.1">
    <property type="nucleotide sequence ID" value="XM_036770058.1"/>
</dbReference>
<proteinExistence type="inferred from homology"/>
<evidence type="ECO:0000256" key="2">
    <source>
        <dbReference type="ARBA" id="ARBA00022670"/>
    </source>
</evidence>
<keyword evidence="7" id="KW-1185">Reference proteome</keyword>
<dbReference type="SUPFAM" id="SSF54001">
    <property type="entry name" value="Cysteine proteinases"/>
    <property type="match status" value="1"/>
</dbReference>